<dbReference type="EMBL" id="SZYD01002583">
    <property type="protein sequence ID" value="KAC9372042.1"/>
    <property type="molecule type" value="Genomic_DNA"/>
</dbReference>
<dbReference type="SUPFAM" id="SSF57889">
    <property type="entry name" value="Cysteine-rich domain"/>
    <property type="match status" value="2"/>
</dbReference>
<dbReference type="InterPro" id="IPR046349">
    <property type="entry name" value="C1-like_sf"/>
</dbReference>
<dbReference type="Pfam" id="PF03107">
    <property type="entry name" value="C1_2"/>
    <property type="match status" value="1"/>
</dbReference>
<dbReference type="Proteomes" id="UP000326396">
    <property type="component" value="Unassembled WGS sequence"/>
</dbReference>
<evidence type="ECO:0000313" key="3">
    <source>
        <dbReference type="EMBL" id="KAC9372042.1"/>
    </source>
</evidence>
<proteinExistence type="predicted"/>
<evidence type="ECO:0000256" key="1">
    <source>
        <dbReference type="ARBA" id="ARBA00022737"/>
    </source>
</evidence>
<dbReference type="PANTHER" id="PTHR32410">
    <property type="entry name" value="CYSTEINE/HISTIDINE-RICH C1 DOMAIN FAMILY PROTEIN"/>
    <property type="match status" value="1"/>
</dbReference>
<accession>A0A5N6L808</accession>
<feature type="domain" description="DC1" evidence="2">
    <location>
        <begin position="98"/>
        <end position="144"/>
    </location>
</feature>
<protein>
    <recommendedName>
        <fullName evidence="2">DC1 domain-containing protein</fullName>
    </recommendedName>
</protein>
<dbReference type="InterPro" id="IPR004146">
    <property type="entry name" value="DC1"/>
</dbReference>
<comment type="caution">
    <text evidence="3">The sequence shown here is derived from an EMBL/GenBank/DDBJ whole genome shotgun (WGS) entry which is preliminary data.</text>
</comment>
<evidence type="ECO:0000313" key="4">
    <source>
        <dbReference type="Proteomes" id="UP000326396"/>
    </source>
</evidence>
<keyword evidence="4" id="KW-1185">Reference proteome</keyword>
<reference evidence="3 4" key="1">
    <citation type="submission" date="2019-05" db="EMBL/GenBank/DDBJ databases">
        <title>Mikania micrantha, genome provides insights into the molecular mechanism of rapid growth.</title>
        <authorList>
            <person name="Liu B."/>
        </authorList>
    </citation>
    <scope>NUCLEOTIDE SEQUENCE [LARGE SCALE GENOMIC DNA]</scope>
    <source>
        <strain evidence="3">NLD-2019</strain>
        <tissue evidence="3">Leaf</tissue>
    </source>
</reference>
<dbReference type="OrthoDB" id="1112100at2759"/>
<name>A0A5N6L808_9ASTR</name>
<keyword evidence="1" id="KW-0677">Repeat</keyword>
<dbReference type="InterPro" id="IPR053192">
    <property type="entry name" value="Vacuole_Formation_Reg"/>
</dbReference>
<gene>
    <name evidence="3" type="ORF">E3N88_45938</name>
</gene>
<dbReference type="AlphaFoldDB" id="A0A5N6L808"/>
<organism evidence="3 4">
    <name type="scientific">Mikania micrantha</name>
    <name type="common">bitter vine</name>
    <dbReference type="NCBI Taxonomy" id="192012"/>
    <lineage>
        <taxon>Eukaryota</taxon>
        <taxon>Viridiplantae</taxon>
        <taxon>Streptophyta</taxon>
        <taxon>Embryophyta</taxon>
        <taxon>Tracheophyta</taxon>
        <taxon>Spermatophyta</taxon>
        <taxon>Magnoliopsida</taxon>
        <taxon>eudicotyledons</taxon>
        <taxon>Gunneridae</taxon>
        <taxon>Pentapetalae</taxon>
        <taxon>asterids</taxon>
        <taxon>campanulids</taxon>
        <taxon>Asterales</taxon>
        <taxon>Asteraceae</taxon>
        <taxon>Asteroideae</taxon>
        <taxon>Heliantheae alliance</taxon>
        <taxon>Eupatorieae</taxon>
        <taxon>Mikania</taxon>
    </lineage>
</organism>
<evidence type="ECO:0000259" key="2">
    <source>
        <dbReference type="Pfam" id="PF03107"/>
    </source>
</evidence>
<sequence>MENSIDAKDQLDHFSHRHPLRFIVYLQQKNENDSDEDEDRDEEAEDEFVEENLHGGECNMCKEQILSFDVCYYYCKPCDYSLHKFCAEQPEYFQNHRLHPQHELSLYEPDDYGEFRCIICNLDQRNMYFYRCHTCYIFIDINCATSRERKINHPSHPHLLMELMPQPIVSSCSACEIAHDAHPGHLLYKIDSCEEYCKACYYGMEDSYTAANLLQIYIHFSANLLTFRFPFHETDSNLPPLTLSILDKKYGPKPFKSFSSWMRKPDVKIGIEITLKLVCSSGPPDLVLLDKLKRIKWGLKSWWASQVDSENSQVNALNLECNHFESLAKLGILLEDEKEKWAETRKQE</sequence>
<dbReference type="PANTHER" id="PTHR32410:SF216">
    <property type="entry name" value="PHORBOL-ESTER_DAG-TYPE DOMAIN-CONTAINING PROTEIN"/>
    <property type="match status" value="1"/>
</dbReference>